<accession>R4T6I2</accession>
<organism evidence="1 2">
    <name type="scientific">Haloarcula hispanica tailed virus 1</name>
    <dbReference type="NCBI Taxonomy" id="1273750"/>
    <lineage>
        <taxon>Viruses</taxon>
        <taxon>Duplodnaviria</taxon>
        <taxon>Heunggongvirae</taxon>
        <taxon>Uroviricota</taxon>
        <taxon>Caudoviricetes</taxon>
        <taxon>Madisaviridae</taxon>
        <taxon>Clampvirus</taxon>
        <taxon>Clampvirus italiense</taxon>
        <taxon>Clampvirus HHTV1</taxon>
    </lineage>
</organism>
<dbReference type="EMBL" id="KC292025">
    <property type="protein sequence ID" value="AGM11309.1"/>
    <property type="molecule type" value="Genomic_DNA"/>
</dbReference>
<proteinExistence type="predicted"/>
<dbReference type="GeneID" id="16194216"/>
<evidence type="ECO:0000313" key="2">
    <source>
        <dbReference type="Proteomes" id="UP000203449"/>
    </source>
</evidence>
<protein>
    <submittedName>
        <fullName evidence="1">Uncharacterized protein</fullName>
    </submittedName>
</protein>
<dbReference type="KEGG" id="vg:16194216"/>
<keyword evidence="2" id="KW-1185">Reference proteome</keyword>
<name>R4T6I2_9CAUD</name>
<reference evidence="1 2" key="1">
    <citation type="submission" date="2012-12" db="EMBL/GenBank/DDBJ databases">
        <authorList>
            <person name="Sencilo A."/>
            <person name="Jacobs-Sera D."/>
            <person name="Russell D.A."/>
            <person name="Ko C."/>
            <person name="Atanasova N."/>
            <person name="Osterlund E."/>
            <person name="Oksanen H.M."/>
            <person name="Bamford D.H."/>
            <person name="Hatfull G.F."/>
            <person name="Roine E."/>
            <person name="Hendrix R.W."/>
        </authorList>
    </citation>
    <scope>NUCLEOTIDE SEQUENCE [LARGE SCALE GENOMIC DNA]</scope>
</reference>
<dbReference type="RefSeq" id="YP_008058745.1">
    <property type="nucleotide sequence ID" value="NC_021322.1"/>
</dbReference>
<evidence type="ECO:0000313" key="1">
    <source>
        <dbReference type="EMBL" id="AGM11309.1"/>
    </source>
</evidence>
<dbReference type="Proteomes" id="UP000203449">
    <property type="component" value="Segment"/>
</dbReference>
<gene>
    <name evidence="1" type="primary">55</name>
    <name evidence="1" type="ORF">HHTV1_55</name>
</gene>
<sequence>MFDSKQKAQDHRDQVVEVLRESFDGPWHVSPVLDGAVVRIPPDDLDVAAATIEDHGFPVKELGESGDWFELKAKPQNDG</sequence>